<dbReference type="PROSITE" id="PS00557">
    <property type="entry name" value="FMN_HYDROXY_ACID_DH_1"/>
    <property type="match status" value="1"/>
</dbReference>
<keyword evidence="4 9" id="KW-0560">Oxidoreductase</keyword>
<dbReference type="PANTHER" id="PTHR10578">
    <property type="entry name" value="S -2-HYDROXY-ACID OXIDASE-RELATED"/>
    <property type="match status" value="1"/>
</dbReference>
<dbReference type="EMBL" id="AONG01000002">
    <property type="protein sequence ID" value="KIQ71319.1"/>
    <property type="molecule type" value="Genomic_DNA"/>
</dbReference>
<dbReference type="FunFam" id="3.20.20.70:FF:000029">
    <property type="entry name" value="L-lactate dehydrogenase"/>
    <property type="match status" value="1"/>
</dbReference>
<evidence type="ECO:0000256" key="7">
    <source>
        <dbReference type="PIRSR" id="PIRSR000138-2"/>
    </source>
</evidence>
<organism evidence="9 10">
    <name type="scientific">Wenxinia marina DSM 24838</name>
    <dbReference type="NCBI Taxonomy" id="1123501"/>
    <lineage>
        <taxon>Bacteria</taxon>
        <taxon>Pseudomonadati</taxon>
        <taxon>Pseudomonadota</taxon>
        <taxon>Alphaproteobacteria</taxon>
        <taxon>Rhodobacterales</taxon>
        <taxon>Roseobacteraceae</taxon>
        <taxon>Wenxinia</taxon>
    </lineage>
</organism>
<dbReference type="Gene3D" id="3.20.20.70">
    <property type="entry name" value="Aldolase class I"/>
    <property type="match status" value="1"/>
</dbReference>
<proteinExistence type="inferred from homology"/>
<sequence length="398" mass="44118">MAVITCIDDLKRLHRRRTPRMFYDYCESGSYTEQTFRENTSDFDRIRLRQRVAVDMSGRSLAGSMAGEPVSMPVALAPVGMCGMQRADGEIKAARAAKAFGVPFTLSTMSICSIEDVAEATQAPFWFQLYVMRDEEFVDDILARARAAGVSALVLTLDLQILGQRHKDLKNDLTAPPRLTLKNIADMAIPTRWPWGIEMLQTKRRTFGNIVGHAKNVDDIRSLMSWTAEQFDPRLDWDKVARLRDKWGGKLILKGVLDPDDARKCAELGCDAMIVSNHGGRQLDGALSSIRMLPSILRAVGGRSEVWLDSGIRSGQDVLKALAMGATGTMIGRSYIYGLGAMGEAGVTRALEVIRRELDITMALCGERDVKNLGRHNLLIPDDFEGRWATEPLRAAAE</sequence>
<evidence type="ECO:0000256" key="5">
    <source>
        <dbReference type="ARBA" id="ARBA00024042"/>
    </source>
</evidence>
<feature type="binding site" evidence="7">
    <location>
        <position position="281"/>
    </location>
    <ligand>
        <name>glyoxylate</name>
        <dbReference type="ChEBI" id="CHEBI:36655"/>
    </ligand>
</feature>
<feature type="binding site" evidence="7">
    <location>
        <position position="25"/>
    </location>
    <ligand>
        <name>glyoxylate</name>
        <dbReference type="ChEBI" id="CHEBI:36655"/>
    </ligand>
</feature>
<dbReference type="InterPro" id="IPR037396">
    <property type="entry name" value="FMN_HAD"/>
</dbReference>
<evidence type="ECO:0000256" key="2">
    <source>
        <dbReference type="ARBA" id="ARBA00022630"/>
    </source>
</evidence>
<feature type="binding site" evidence="7">
    <location>
        <position position="130"/>
    </location>
    <ligand>
        <name>FMN</name>
        <dbReference type="ChEBI" id="CHEBI:58210"/>
    </ligand>
</feature>
<comment type="cofactor">
    <cofactor evidence="1">
        <name>FMN</name>
        <dbReference type="ChEBI" id="CHEBI:58210"/>
    </cofactor>
</comment>
<dbReference type="PIRSF" id="PIRSF000138">
    <property type="entry name" value="Al-hdrx_acd_dh"/>
    <property type="match status" value="1"/>
</dbReference>
<dbReference type="InterPro" id="IPR000262">
    <property type="entry name" value="FMN-dep_DH"/>
</dbReference>
<dbReference type="InterPro" id="IPR013785">
    <property type="entry name" value="Aldolase_TIM"/>
</dbReference>
<name>A0A0D0QA39_9RHOB</name>
<comment type="caution">
    <text evidence="9">The sequence shown here is derived from an EMBL/GenBank/DDBJ whole genome shotgun (WGS) entry which is preliminary data.</text>
</comment>
<keyword evidence="2 7" id="KW-0285">Flavoprotein</keyword>
<protein>
    <submittedName>
        <fullName evidence="9">L-lactate dehydrogenase (FMN-dependent)</fullName>
        <ecNumber evidence="9">1.1.2.3</ecNumber>
    </submittedName>
</protein>
<dbReference type="CDD" id="cd02809">
    <property type="entry name" value="alpha_hydroxyacid_oxid_FMN"/>
    <property type="match status" value="1"/>
</dbReference>
<dbReference type="Proteomes" id="UP000035100">
    <property type="component" value="Unassembled WGS sequence"/>
</dbReference>
<feature type="binding site" evidence="7">
    <location>
        <position position="254"/>
    </location>
    <ligand>
        <name>FMN</name>
        <dbReference type="ChEBI" id="CHEBI:58210"/>
    </ligand>
</feature>
<dbReference type="PANTHER" id="PTHR10578:SF107">
    <property type="entry name" value="2-HYDROXYACID OXIDASE 1"/>
    <property type="match status" value="1"/>
</dbReference>
<dbReference type="GO" id="GO:0005886">
    <property type="term" value="C:plasma membrane"/>
    <property type="evidence" value="ECO:0007669"/>
    <property type="project" value="TreeGrafter"/>
</dbReference>
<dbReference type="RefSeq" id="WP_018301977.1">
    <property type="nucleotide sequence ID" value="NZ_KB902280.1"/>
</dbReference>
<evidence type="ECO:0000256" key="1">
    <source>
        <dbReference type="ARBA" id="ARBA00001917"/>
    </source>
</evidence>
<feature type="binding site" evidence="7">
    <location>
        <position position="278"/>
    </location>
    <ligand>
        <name>glyoxylate</name>
        <dbReference type="ChEBI" id="CHEBI:36655"/>
    </ligand>
</feature>
<feature type="binding site" evidence="7">
    <location>
        <position position="156"/>
    </location>
    <ligand>
        <name>FMN</name>
        <dbReference type="ChEBI" id="CHEBI:58210"/>
    </ligand>
</feature>
<dbReference type="GO" id="GO:0010181">
    <property type="term" value="F:FMN binding"/>
    <property type="evidence" value="ECO:0007669"/>
    <property type="project" value="InterPro"/>
</dbReference>
<feature type="binding site" evidence="7">
    <location>
        <begin position="309"/>
        <end position="313"/>
    </location>
    <ligand>
        <name>FMN</name>
        <dbReference type="ChEBI" id="CHEBI:58210"/>
    </ligand>
</feature>
<dbReference type="eggNOG" id="COG1304">
    <property type="taxonomic scope" value="Bacteria"/>
</dbReference>
<dbReference type="Pfam" id="PF01070">
    <property type="entry name" value="FMN_dh"/>
    <property type="match status" value="1"/>
</dbReference>
<keyword evidence="3 7" id="KW-0288">FMN</keyword>
<evidence type="ECO:0000313" key="9">
    <source>
        <dbReference type="EMBL" id="KIQ71319.1"/>
    </source>
</evidence>
<keyword evidence="10" id="KW-1185">Reference proteome</keyword>
<dbReference type="GO" id="GO:0004460">
    <property type="term" value="F:L-lactate dehydrogenase (cytochrome) activity"/>
    <property type="evidence" value="ECO:0007669"/>
    <property type="project" value="UniProtKB-EC"/>
</dbReference>
<evidence type="ECO:0000259" key="8">
    <source>
        <dbReference type="PROSITE" id="PS51349"/>
    </source>
</evidence>
<evidence type="ECO:0000256" key="3">
    <source>
        <dbReference type="ARBA" id="ARBA00022643"/>
    </source>
</evidence>
<feature type="domain" description="FMN hydroxy acid dehydrogenase" evidence="8">
    <location>
        <begin position="1"/>
        <end position="383"/>
    </location>
</feature>
<dbReference type="PATRIC" id="fig|1123501.6.peg.153"/>
<evidence type="ECO:0000256" key="4">
    <source>
        <dbReference type="ARBA" id="ARBA00023002"/>
    </source>
</evidence>
<feature type="binding site" evidence="7">
    <location>
        <position position="128"/>
    </location>
    <ligand>
        <name>FMN</name>
        <dbReference type="ChEBI" id="CHEBI:58210"/>
    </ligand>
</feature>
<evidence type="ECO:0000256" key="6">
    <source>
        <dbReference type="PIRSR" id="PIRSR000138-1"/>
    </source>
</evidence>
<reference evidence="9 10" key="1">
    <citation type="submission" date="2013-01" db="EMBL/GenBank/DDBJ databases">
        <authorList>
            <person name="Fiebig A."/>
            <person name="Goeker M."/>
            <person name="Klenk H.-P.P."/>
        </authorList>
    </citation>
    <scope>NUCLEOTIDE SEQUENCE [LARGE SCALE GENOMIC DNA]</scope>
    <source>
        <strain evidence="9 10">DSM 24838</strain>
    </source>
</reference>
<dbReference type="GO" id="GO:0004459">
    <property type="term" value="F:L-lactate dehydrogenase (NAD+) activity"/>
    <property type="evidence" value="ECO:0007669"/>
    <property type="project" value="TreeGrafter"/>
</dbReference>
<dbReference type="NCBIfam" id="NF008398">
    <property type="entry name" value="PRK11197.1"/>
    <property type="match status" value="1"/>
</dbReference>
<feature type="binding site" evidence="7">
    <location>
        <begin position="78"/>
        <end position="80"/>
    </location>
    <ligand>
        <name>FMN</name>
        <dbReference type="ChEBI" id="CHEBI:58210"/>
    </ligand>
</feature>
<dbReference type="OrthoDB" id="9770452at2"/>
<dbReference type="InterPro" id="IPR008259">
    <property type="entry name" value="FMN_hydac_DH_AS"/>
</dbReference>
<dbReference type="EC" id="1.1.2.3" evidence="9"/>
<feature type="binding site" evidence="7">
    <location>
        <begin position="332"/>
        <end position="333"/>
    </location>
    <ligand>
        <name>FMN</name>
        <dbReference type="ChEBI" id="CHEBI:58210"/>
    </ligand>
</feature>
<accession>A0A0D0QA39</accession>
<gene>
    <name evidence="9" type="ORF">Wenmar_00088</name>
</gene>
<dbReference type="GO" id="GO:0009060">
    <property type="term" value="P:aerobic respiration"/>
    <property type="evidence" value="ECO:0007669"/>
    <property type="project" value="TreeGrafter"/>
</dbReference>
<dbReference type="STRING" id="1123501.Wenmar_00088"/>
<evidence type="ECO:0000313" key="10">
    <source>
        <dbReference type="Proteomes" id="UP000035100"/>
    </source>
</evidence>
<feature type="binding site" evidence="7">
    <location>
        <position position="165"/>
    </location>
    <ligand>
        <name>glyoxylate</name>
        <dbReference type="ChEBI" id="CHEBI:36655"/>
    </ligand>
</feature>
<feature type="active site" description="Proton acceptor" evidence="6">
    <location>
        <position position="278"/>
    </location>
</feature>
<comment type="similarity">
    <text evidence="5">Belongs to the FMN-dependent alpha-hydroxy acid dehydrogenase family.</text>
</comment>
<dbReference type="SUPFAM" id="SSF51395">
    <property type="entry name" value="FMN-linked oxidoreductases"/>
    <property type="match status" value="1"/>
</dbReference>
<feature type="binding site" evidence="7">
    <location>
        <position position="276"/>
    </location>
    <ligand>
        <name>FMN</name>
        <dbReference type="ChEBI" id="CHEBI:58210"/>
    </ligand>
</feature>
<dbReference type="PROSITE" id="PS51349">
    <property type="entry name" value="FMN_HYDROXY_ACID_DH_2"/>
    <property type="match status" value="1"/>
</dbReference>
<feature type="binding site" evidence="7">
    <location>
        <position position="107"/>
    </location>
    <ligand>
        <name>FMN</name>
        <dbReference type="ChEBI" id="CHEBI:58210"/>
    </ligand>
</feature>
<dbReference type="InterPro" id="IPR012133">
    <property type="entry name" value="Alpha-hydoxy_acid_DH_FMN"/>
</dbReference>
<dbReference type="AlphaFoldDB" id="A0A0D0QA39"/>